<organism evidence="1">
    <name type="scientific">freshwater metagenome</name>
    <dbReference type="NCBI Taxonomy" id="449393"/>
    <lineage>
        <taxon>unclassified sequences</taxon>
        <taxon>metagenomes</taxon>
        <taxon>ecological metagenomes</taxon>
    </lineage>
</organism>
<name>A0A6J6US31_9ZZZZ</name>
<protein>
    <submittedName>
        <fullName evidence="1">Unannotated protein</fullName>
    </submittedName>
</protein>
<proteinExistence type="predicted"/>
<dbReference type="AlphaFoldDB" id="A0A6J6US31"/>
<accession>A0A6J6US31</accession>
<reference evidence="1" key="1">
    <citation type="submission" date="2020-05" db="EMBL/GenBank/DDBJ databases">
        <authorList>
            <person name="Chiriac C."/>
            <person name="Salcher M."/>
            <person name="Ghai R."/>
            <person name="Kavagutti S V."/>
        </authorList>
    </citation>
    <scope>NUCLEOTIDE SEQUENCE</scope>
</reference>
<evidence type="ECO:0000313" key="1">
    <source>
        <dbReference type="EMBL" id="CAB4762124.1"/>
    </source>
</evidence>
<dbReference type="EMBL" id="CAEZZL010000048">
    <property type="protein sequence ID" value="CAB4762124.1"/>
    <property type="molecule type" value="Genomic_DNA"/>
</dbReference>
<gene>
    <name evidence="1" type="ORF">UFOPK2870_00731</name>
</gene>
<sequence>MLQFSQRCIDGLQFEFAGLMHVQRMSEHGINYPAVTGHNNSATLVFSNSVAQCINDSRMKLPHCFPTRKHNFIWVAPCWLTKLRNVGVVRDSVKVWAWIMFSPTRLNSDGHRTKCRSDDLSSFNGARKITGIQSSCRNVSSRNQSVTQCLHLNSAKICEASART</sequence>